<evidence type="ECO:0008006" key="3">
    <source>
        <dbReference type="Google" id="ProtNLM"/>
    </source>
</evidence>
<name>A0ABT5E7E6_9BACT</name>
<protein>
    <recommendedName>
        <fullName evidence="3">MarR family transcriptional regulator</fullName>
    </recommendedName>
</protein>
<comment type="caution">
    <text evidence="1">The sequence shown here is derived from an EMBL/GenBank/DDBJ whole genome shotgun (WGS) entry which is preliminary data.</text>
</comment>
<sequence>MEVEQAQTLLLELTLASRNLRTRALGTELLSDATVYLLATMTGAAALDAVLRPRRIIRPRP</sequence>
<organism evidence="1 2">
    <name type="scientific">Nannocystis bainbridge</name>
    <dbReference type="NCBI Taxonomy" id="2995303"/>
    <lineage>
        <taxon>Bacteria</taxon>
        <taxon>Pseudomonadati</taxon>
        <taxon>Myxococcota</taxon>
        <taxon>Polyangia</taxon>
        <taxon>Nannocystales</taxon>
        <taxon>Nannocystaceae</taxon>
        <taxon>Nannocystis</taxon>
    </lineage>
</organism>
<evidence type="ECO:0000313" key="1">
    <source>
        <dbReference type="EMBL" id="MDC0721791.1"/>
    </source>
</evidence>
<keyword evidence="2" id="KW-1185">Reference proteome</keyword>
<accession>A0ABT5E7E6</accession>
<dbReference type="Proteomes" id="UP001221686">
    <property type="component" value="Unassembled WGS sequence"/>
</dbReference>
<dbReference type="RefSeq" id="WP_272090298.1">
    <property type="nucleotide sequence ID" value="NZ_JAQNDL010000003.1"/>
</dbReference>
<proteinExistence type="predicted"/>
<evidence type="ECO:0000313" key="2">
    <source>
        <dbReference type="Proteomes" id="UP001221686"/>
    </source>
</evidence>
<reference evidence="1 2" key="1">
    <citation type="submission" date="2022-11" db="EMBL/GenBank/DDBJ databases">
        <title>Minimal conservation of predation-associated metabolite biosynthetic gene clusters underscores biosynthetic potential of Myxococcota including descriptions for ten novel species: Archangium lansinium sp. nov., Myxococcus landrumus sp. nov., Nannocystis bai.</title>
        <authorList>
            <person name="Ahearne A."/>
            <person name="Stevens C."/>
            <person name="Dowd S."/>
        </authorList>
    </citation>
    <scope>NUCLEOTIDE SEQUENCE [LARGE SCALE GENOMIC DNA]</scope>
    <source>
        <strain evidence="1 2">BB15-2</strain>
    </source>
</reference>
<dbReference type="EMBL" id="JAQNDL010000003">
    <property type="protein sequence ID" value="MDC0721791.1"/>
    <property type="molecule type" value="Genomic_DNA"/>
</dbReference>
<gene>
    <name evidence="1" type="ORF">POL25_33085</name>
</gene>